<accession>A0A2S9YHQ1</accession>
<evidence type="ECO:0000256" key="1">
    <source>
        <dbReference type="SAM" id="MobiDB-lite"/>
    </source>
</evidence>
<gene>
    <name evidence="3" type="primary">malT</name>
    <name evidence="3" type="ORF">ENSA5_06430</name>
</gene>
<protein>
    <submittedName>
        <fullName evidence="3">HTH-type transcriptional regulator MalT</fullName>
    </submittedName>
</protein>
<name>A0A2S9YHQ1_9BACT</name>
<feature type="region of interest" description="Disordered" evidence="1">
    <location>
        <begin position="630"/>
        <end position="659"/>
    </location>
</feature>
<feature type="compositionally biased region" description="Acidic residues" evidence="1">
    <location>
        <begin position="649"/>
        <end position="659"/>
    </location>
</feature>
<dbReference type="Gene3D" id="1.25.40.10">
    <property type="entry name" value="Tetratricopeptide repeat domain"/>
    <property type="match status" value="2"/>
</dbReference>
<dbReference type="SUPFAM" id="SSF48452">
    <property type="entry name" value="TPR-like"/>
    <property type="match status" value="1"/>
</dbReference>
<dbReference type="RefSeq" id="WP_106390098.1">
    <property type="nucleotide sequence ID" value="NZ_PVNK01000033.1"/>
</dbReference>
<keyword evidence="4" id="KW-1185">Reference proteome</keyword>
<keyword evidence="2" id="KW-0732">Signal</keyword>
<dbReference type="EMBL" id="PVNK01000033">
    <property type="protein sequence ID" value="PRQ04638.1"/>
    <property type="molecule type" value="Genomic_DNA"/>
</dbReference>
<reference evidence="3 4" key="1">
    <citation type="submission" date="2018-03" db="EMBL/GenBank/DDBJ databases">
        <title>Draft Genome Sequences of the Obligatory Marine Myxobacteria Enhygromyxa salina SWB005.</title>
        <authorList>
            <person name="Poehlein A."/>
            <person name="Moghaddam J.A."/>
            <person name="Harms H."/>
            <person name="Alanjari M."/>
            <person name="Koenig G.M."/>
            <person name="Daniel R."/>
            <person name="Schaeberle T.F."/>
        </authorList>
    </citation>
    <scope>NUCLEOTIDE SEQUENCE [LARGE SCALE GENOMIC DNA]</scope>
    <source>
        <strain evidence="3 4">SWB005</strain>
    </source>
</reference>
<sequence>MTANNKGRLLSGLAVLGLASTLTIAATVVSAQDPTDPLAVPTGAPALSQPKDFPRTAAEDEIWQLYQEDKLLTARRKTEELLEKDEDSIVARYVFAQILRRAEGNLPKAMKQMGRARELYERKYKPNVTNLETTPWLLHREILYAAQMIAGELERHEYQLQLLDYHDSLYDPRLTAEHAWPLMLLGRYDEARKYAEKAAESSDEFQRSLGRNALCAIEGEAGTRAERFNACLSAYDDAADRARGDDPFAKPDEVTSVTVHAYNAALAALTVLRPDEAERLAKAGATRIEFTPANPWRLLVRLYTDQARMEEAVLALREMQSWRRKMPPHLREQVRAETDVAFATVLLVAGETGTGLEVVDRAIANPDRRGLTSSSKDQALGAHALLRRAIRQTHAEVEAERAVWSGTAESARITRDAFEREIQDWSDSERIRGVLNDDERLVATFRMYVAGGLEPVPSWLVGDLVPILGAGVCSVVLDMVRKAETDEALDPYYDALEAEIAIHRGRREDALKLANKALDTLPEFEALLRARVAAIAGEAAWRLGQDKDALEFWATAMQRDAGVIRRRGLALPAKLSNDASGPVAARVVELLEDSPRFDFDDDGFTVTLAGSGRELELCLLEPAGGVLGCASTPPPADEAEPEATTKAEADDEGEELDELDDDDYASLTVEAFHKRAFAMPVGLSNIDLGSLDGTATISDEANRERMQGLLDKVKSEAGE</sequence>
<feature type="signal peptide" evidence="2">
    <location>
        <begin position="1"/>
        <end position="25"/>
    </location>
</feature>
<dbReference type="AlphaFoldDB" id="A0A2S9YHQ1"/>
<comment type="caution">
    <text evidence="3">The sequence shown here is derived from an EMBL/GenBank/DDBJ whole genome shotgun (WGS) entry which is preliminary data.</text>
</comment>
<dbReference type="InterPro" id="IPR011990">
    <property type="entry name" value="TPR-like_helical_dom_sf"/>
</dbReference>
<dbReference type="Proteomes" id="UP000237968">
    <property type="component" value="Unassembled WGS sequence"/>
</dbReference>
<evidence type="ECO:0000256" key="2">
    <source>
        <dbReference type="SAM" id="SignalP"/>
    </source>
</evidence>
<proteinExistence type="predicted"/>
<evidence type="ECO:0000313" key="3">
    <source>
        <dbReference type="EMBL" id="PRQ04638.1"/>
    </source>
</evidence>
<feature type="chain" id="PRO_5015604086" evidence="2">
    <location>
        <begin position="26"/>
        <end position="719"/>
    </location>
</feature>
<organism evidence="3 4">
    <name type="scientific">Enhygromyxa salina</name>
    <dbReference type="NCBI Taxonomy" id="215803"/>
    <lineage>
        <taxon>Bacteria</taxon>
        <taxon>Pseudomonadati</taxon>
        <taxon>Myxococcota</taxon>
        <taxon>Polyangia</taxon>
        <taxon>Nannocystales</taxon>
        <taxon>Nannocystaceae</taxon>
        <taxon>Enhygromyxa</taxon>
    </lineage>
</organism>
<dbReference type="OrthoDB" id="5480905at2"/>
<evidence type="ECO:0000313" key="4">
    <source>
        <dbReference type="Proteomes" id="UP000237968"/>
    </source>
</evidence>